<proteinExistence type="predicted"/>
<evidence type="ECO:0000313" key="3">
    <source>
        <dbReference type="Proteomes" id="UP000631114"/>
    </source>
</evidence>
<name>A0A835IFD6_9MAGN</name>
<reference evidence="2 3" key="1">
    <citation type="submission" date="2020-10" db="EMBL/GenBank/DDBJ databases">
        <title>The Coptis chinensis genome and diversification of protoberbering-type alkaloids.</title>
        <authorList>
            <person name="Wang B."/>
            <person name="Shu S."/>
            <person name="Song C."/>
            <person name="Liu Y."/>
        </authorList>
    </citation>
    <scope>NUCLEOTIDE SEQUENCE [LARGE SCALE GENOMIC DNA]</scope>
    <source>
        <strain evidence="2">HL-2020</strain>
        <tissue evidence="2">Leaf</tissue>
    </source>
</reference>
<gene>
    <name evidence="2" type="ORF">IFM89_024414</name>
</gene>
<dbReference type="CDD" id="cd06222">
    <property type="entry name" value="RNase_H_like"/>
    <property type="match status" value="1"/>
</dbReference>
<dbReference type="InterPro" id="IPR053151">
    <property type="entry name" value="RNase_H-like"/>
</dbReference>
<dbReference type="AlphaFoldDB" id="A0A835IFD6"/>
<accession>A0A835IFD6</accession>
<sequence length="160" mass="17646">MSLPLSQNSHAKAAWNAILPTDAKTKLDEDIIAKLNTDGGVNGRGSRSGGIIRNNNGDTIVAYVGSSLNNFVIFQELYAIHQCLLMCLQLNTLKVTVASDSLRAIQAINKIEAPPWQMVDMVVSIQKLSLNFVFVEFKHAFREINRAVDHLASLADPRDR</sequence>
<protein>
    <recommendedName>
        <fullName evidence="1">RNase H type-1 domain-containing protein</fullName>
    </recommendedName>
</protein>
<dbReference type="Gene3D" id="3.30.420.10">
    <property type="entry name" value="Ribonuclease H-like superfamily/Ribonuclease H"/>
    <property type="match status" value="1"/>
</dbReference>
<dbReference type="OrthoDB" id="1906820at2759"/>
<dbReference type="GO" id="GO:0004523">
    <property type="term" value="F:RNA-DNA hybrid ribonuclease activity"/>
    <property type="evidence" value="ECO:0007669"/>
    <property type="project" value="InterPro"/>
</dbReference>
<dbReference type="PANTHER" id="PTHR47723:SF19">
    <property type="entry name" value="POLYNUCLEOTIDYL TRANSFERASE, RIBONUCLEASE H-LIKE SUPERFAMILY PROTEIN"/>
    <property type="match status" value="1"/>
</dbReference>
<comment type="caution">
    <text evidence="2">The sequence shown here is derived from an EMBL/GenBank/DDBJ whole genome shotgun (WGS) entry which is preliminary data.</text>
</comment>
<evidence type="ECO:0000259" key="1">
    <source>
        <dbReference type="Pfam" id="PF13456"/>
    </source>
</evidence>
<organism evidence="2 3">
    <name type="scientific">Coptis chinensis</name>
    <dbReference type="NCBI Taxonomy" id="261450"/>
    <lineage>
        <taxon>Eukaryota</taxon>
        <taxon>Viridiplantae</taxon>
        <taxon>Streptophyta</taxon>
        <taxon>Embryophyta</taxon>
        <taxon>Tracheophyta</taxon>
        <taxon>Spermatophyta</taxon>
        <taxon>Magnoliopsida</taxon>
        <taxon>Ranunculales</taxon>
        <taxon>Ranunculaceae</taxon>
        <taxon>Coptidoideae</taxon>
        <taxon>Coptis</taxon>
    </lineage>
</organism>
<dbReference type="InterPro" id="IPR002156">
    <property type="entry name" value="RNaseH_domain"/>
</dbReference>
<dbReference type="InterPro" id="IPR012337">
    <property type="entry name" value="RNaseH-like_sf"/>
</dbReference>
<dbReference type="SUPFAM" id="SSF53098">
    <property type="entry name" value="Ribonuclease H-like"/>
    <property type="match status" value="1"/>
</dbReference>
<dbReference type="InterPro" id="IPR036397">
    <property type="entry name" value="RNaseH_sf"/>
</dbReference>
<dbReference type="PANTHER" id="PTHR47723">
    <property type="entry name" value="OS05G0353850 PROTEIN"/>
    <property type="match status" value="1"/>
</dbReference>
<dbReference type="EMBL" id="JADFTS010000003">
    <property type="protein sequence ID" value="KAF9615558.1"/>
    <property type="molecule type" value="Genomic_DNA"/>
</dbReference>
<evidence type="ECO:0000313" key="2">
    <source>
        <dbReference type="EMBL" id="KAF9615558.1"/>
    </source>
</evidence>
<feature type="domain" description="RNase H type-1" evidence="1">
    <location>
        <begin position="36"/>
        <end position="154"/>
    </location>
</feature>
<dbReference type="Proteomes" id="UP000631114">
    <property type="component" value="Unassembled WGS sequence"/>
</dbReference>
<keyword evidence="3" id="KW-1185">Reference proteome</keyword>
<dbReference type="Pfam" id="PF13456">
    <property type="entry name" value="RVT_3"/>
    <property type="match status" value="1"/>
</dbReference>
<dbReference type="GO" id="GO:0003676">
    <property type="term" value="F:nucleic acid binding"/>
    <property type="evidence" value="ECO:0007669"/>
    <property type="project" value="InterPro"/>
</dbReference>
<dbReference type="InterPro" id="IPR044730">
    <property type="entry name" value="RNase_H-like_dom_plant"/>
</dbReference>